<dbReference type="PROSITE" id="PS50943">
    <property type="entry name" value="HTH_CROC1"/>
    <property type="match status" value="1"/>
</dbReference>
<dbReference type="PROSITE" id="PS50005">
    <property type="entry name" value="TPR"/>
    <property type="match status" value="2"/>
</dbReference>
<dbReference type="EMBL" id="PVTZ01000002">
    <property type="protein sequence ID" value="PRZ16321.1"/>
    <property type="molecule type" value="Genomic_DNA"/>
</dbReference>
<reference evidence="9 10" key="1">
    <citation type="submission" date="2018-03" db="EMBL/GenBank/DDBJ databases">
        <title>Genomic Encyclopedia of Archaeal and Bacterial Type Strains, Phase II (KMG-II): from individual species to whole genera.</title>
        <authorList>
            <person name="Goeker M."/>
        </authorList>
    </citation>
    <scope>NUCLEOTIDE SEQUENCE [LARGE SCALE GENOMIC DNA]</scope>
    <source>
        <strain evidence="9 10">RHA1</strain>
    </source>
</reference>
<dbReference type="InterPro" id="IPR011990">
    <property type="entry name" value="TPR-like_helical_dom_sf"/>
</dbReference>
<accession>A0ABX5ERF5</accession>
<dbReference type="SUPFAM" id="SSF48452">
    <property type="entry name" value="TPR-like"/>
    <property type="match status" value="2"/>
</dbReference>
<keyword evidence="10" id="KW-1185">Reference proteome</keyword>
<evidence type="ECO:0000256" key="6">
    <source>
        <dbReference type="PROSITE-ProRule" id="PRU00339"/>
    </source>
</evidence>
<sequence>MNNRDEVLVRYVVKKMRKAHGLRQEDIAGISTATVSNIENGKIPVTDDTFIHFLKQINLYPVEKLHQEVKKEREKMEDLNLTLKSIEAIMEKGNEEIAMEQLKNIEIENFHPLALSIRYLEGRYYRLKDDLKKANDIFINVIRLAEKNNIDPPTNVLAYCYKELGNNSFLKNDLTNALHYVNKGLEVFDENKGRKEVKQRLQSNKIQYLLKMGQSDHAAQILNDLWQHLSEIENIRVVLNIYRFRAAILRGRGDYEEAIKVCQEGIEIAVRNDIKNRHLDLLNILGTVYLKQNRYEKARKCFQIVLWMDAGSNYPRRNIDSLSNLGTLFIQLADWKQADVHLDEAIRMGREVGDSYRLAKALIVRGNYFFYQGQYNKAVPFYEEAAELLRTHGFKQRLSTALLMLSHCFDKMDKNDDLVRCYKELLKIQGDIDLQSEEELYDF</sequence>
<evidence type="ECO:0000313" key="10">
    <source>
        <dbReference type="Proteomes" id="UP000238836"/>
    </source>
</evidence>
<protein>
    <submittedName>
        <fullName evidence="9">Helix-turn-helix protein</fullName>
    </submittedName>
</protein>
<evidence type="ECO:0000256" key="5">
    <source>
        <dbReference type="ARBA" id="ARBA00038253"/>
    </source>
</evidence>
<evidence type="ECO:0000256" key="2">
    <source>
        <dbReference type="ARBA" id="ARBA00022490"/>
    </source>
</evidence>
<dbReference type="InterPro" id="IPR010982">
    <property type="entry name" value="Lambda_DNA-bd_dom_sf"/>
</dbReference>
<organism evidence="9 10">
    <name type="scientific">Laceyella sediminis</name>
    <dbReference type="NCBI Taxonomy" id="573074"/>
    <lineage>
        <taxon>Bacteria</taxon>
        <taxon>Bacillati</taxon>
        <taxon>Bacillota</taxon>
        <taxon>Bacilli</taxon>
        <taxon>Bacillales</taxon>
        <taxon>Thermoactinomycetaceae</taxon>
        <taxon>Laceyella</taxon>
    </lineage>
</organism>
<dbReference type="PANTHER" id="PTHR46630">
    <property type="entry name" value="TETRATRICOPEPTIDE REPEAT PROTEIN 29"/>
    <property type="match status" value="1"/>
</dbReference>
<dbReference type="Pfam" id="PF01381">
    <property type="entry name" value="HTH_3"/>
    <property type="match status" value="1"/>
</dbReference>
<dbReference type="Pfam" id="PF13424">
    <property type="entry name" value="TPR_12"/>
    <property type="match status" value="2"/>
</dbReference>
<keyword evidence="4 6" id="KW-0802">TPR repeat</keyword>
<evidence type="ECO:0000313" key="9">
    <source>
        <dbReference type="EMBL" id="PRZ16321.1"/>
    </source>
</evidence>
<keyword evidence="3" id="KW-0677">Repeat</keyword>
<dbReference type="PANTHER" id="PTHR46630:SF1">
    <property type="entry name" value="TETRATRICOPEPTIDE REPEAT PROTEIN 29"/>
    <property type="match status" value="1"/>
</dbReference>
<evidence type="ECO:0000256" key="3">
    <source>
        <dbReference type="ARBA" id="ARBA00022737"/>
    </source>
</evidence>
<dbReference type="RefSeq" id="WP_181352796.1">
    <property type="nucleotide sequence ID" value="NZ_PVTZ01000002.1"/>
</dbReference>
<evidence type="ECO:0000256" key="1">
    <source>
        <dbReference type="ARBA" id="ARBA00004496"/>
    </source>
</evidence>
<gene>
    <name evidence="9" type="ORF">CLV36_10229</name>
</gene>
<keyword evidence="2" id="KW-0963">Cytoplasm</keyword>
<dbReference type="InterPro" id="IPR019734">
    <property type="entry name" value="TPR_rpt"/>
</dbReference>
<dbReference type="InterPro" id="IPR051476">
    <property type="entry name" value="Bac_ResReg_Asp_Phosphatase"/>
</dbReference>
<dbReference type="SMART" id="SM00530">
    <property type="entry name" value="HTH_XRE"/>
    <property type="match status" value="1"/>
</dbReference>
<evidence type="ECO:0000259" key="8">
    <source>
        <dbReference type="PROSITE" id="PS50943"/>
    </source>
</evidence>
<evidence type="ECO:0000256" key="7">
    <source>
        <dbReference type="SAM" id="Coils"/>
    </source>
</evidence>
<dbReference type="Proteomes" id="UP000238836">
    <property type="component" value="Unassembled WGS sequence"/>
</dbReference>
<comment type="caution">
    <text evidence="9">The sequence shown here is derived from an EMBL/GenBank/DDBJ whole genome shotgun (WGS) entry which is preliminary data.</text>
</comment>
<feature type="repeat" description="TPR" evidence="6">
    <location>
        <begin position="279"/>
        <end position="312"/>
    </location>
</feature>
<name>A0ABX5ERF5_9BACL</name>
<comment type="subcellular location">
    <subcellularLocation>
        <location evidence="1">Cytoplasm</location>
    </subcellularLocation>
</comment>
<keyword evidence="7" id="KW-0175">Coiled coil</keyword>
<dbReference type="SUPFAM" id="SSF47413">
    <property type="entry name" value="lambda repressor-like DNA-binding domains"/>
    <property type="match status" value="1"/>
</dbReference>
<feature type="domain" description="HTH cro/C1-type" evidence="8">
    <location>
        <begin position="13"/>
        <end position="65"/>
    </location>
</feature>
<dbReference type="InterPro" id="IPR001387">
    <property type="entry name" value="Cro/C1-type_HTH"/>
</dbReference>
<proteinExistence type="inferred from homology"/>
<dbReference type="Gene3D" id="1.10.260.40">
    <property type="entry name" value="lambda repressor-like DNA-binding domains"/>
    <property type="match status" value="1"/>
</dbReference>
<evidence type="ECO:0000256" key="4">
    <source>
        <dbReference type="ARBA" id="ARBA00022803"/>
    </source>
</evidence>
<feature type="coiled-coil region" evidence="7">
    <location>
        <begin position="62"/>
        <end position="96"/>
    </location>
</feature>
<dbReference type="Gene3D" id="1.25.40.10">
    <property type="entry name" value="Tetratricopeptide repeat domain"/>
    <property type="match status" value="3"/>
</dbReference>
<dbReference type="CDD" id="cd00093">
    <property type="entry name" value="HTH_XRE"/>
    <property type="match status" value="1"/>
</dbReference>
<comment type="similarity">
    <text evidence="5">Belongs to the Rap family.</text>
</comment>
<dbReference type="SMART" id="SM00028">
    <property type="entry name" value="TPR"/>
    <property type="match status" value="7"/>
</dbReference>
<feature type="repeat" description="TPR" evidence="6">
    <location>
        <begin position="359"/>
        <end position="392"/>
    </location>
</feature>